<dbReference type="InterPro" id="IPR003100">
    <property type="entry name" value="PAZ_dom"/>
</dbReference>
<accession>J5TUC2</accession>
<dbReference type="InterPro" id="IPR032472">
    <property type="entry name" value="ArgoL2"/>
</dbReference>
<reference evidence="5 6" key="1">
    <citation type="journal article" date="2012" name="Eukaryot. Cell">
        <title>Draft genome sequence of CBS 2479, the standard type strain of Trichosporon asahii.</title>
        <authorList>
            <person name="Yang R.Y."/>
            <person name="Li H.T."/>
            <person name="Zhu H."/>
            <person name="Zhou G.P."/>
            <person name="Wang M."/>
            <person name="Wang L."/>
        </authorList>
    </citation>
    <scope>NUCLEOTIDE SEQUENCE [LARGE SCALE GENOMIC DNA]</scope>
    <source>
        <strain evidence="6">ATCC 90039 / CBS 2479 / JCM 2466 / KCTC 7840 / NCYC 2677 / UAMH 7654</strain>
    </source>
</reference>
<dbReference type="InterPro" id="IPR032474">
    <property type="entry name" value="Argonaute_N"/>
</dbReference>
<dbReference type="HOGENOM" id="CLU_004544_4_3_1"/>
<evidence type="ECO:0000313" key="5">
    <source>
        <dbReference type="EMBL" id="EJT52896.1"/>
    </source>
</evidence>
<comment type="caution">
    <text evidence="5">The sequence shown here is derived from an EMBL/GenBank/DDBJ whole genome shotgun (WGS) entry which is preliminary data.</text>
</comment>
<dbReference type="InterPro" id="IPR036085">
    <property type="entry name" value="PAZ_dom_sf"/>
</dbReference>
<keyword evidence="5" id="KW-0648">Protein biosynthesis</keyword>
<dbReference type="InterPro" id="IPR014811">
    <property type="entry name" value="ArgoL1"/>
</dbReference>
<dbReference type="SMART" id="SM00949">
    <property type="entry name" value="PAZ"/>
    <property type="match status" value="1"/>
</dbReference>
<comment type="similarity">
    <text evidence="1">Belongs to the argonaute family.</text>
</comment>
<evidence type="ECO:0000256" key="1">
    <source>
        <dbReference type="RuleBase" id="RU361178"/>
    </source>
</evidence>
<proteinExistence type="inferred from homology"/>
<dbReference type="EMBL" id="ALBS01000013">
    <property type="protein sequence ID" value="EJT52896.1"/>
    <property type="molecule type" value="Genomic_DNA"/>
</dbReference>
<dbReference type="VEuPathDB" id="FungiDB:A1Q1_00801"/>
<dbReference type="Gene3D" id="3.30.420.10">
    <property type="entry name" value="Ribonuclease H-like superfamily/Ribonuclease H"/>
    <property type="match status" value="1"/>
</dbReference>
<dbReference type="RefSeq" id="XP_014183970.1">
    <property type="nucleotide sequence ID" value="XM_014328495.1"/>
</dbReference>
<dbReference type="GO" id="GO:0003743">
    <property type="term" value="F:translation initiation factor activity"/>
    <property type="evidence" value="ECO:0007669"/>
    <property type="project" value="UniProtKB-KW"/>
</dbReference>
<dbReference type="SUPFAM" id="SSF53098">
    <property type="entry name" value="Ribonuclease H-like"/>
    <property type="match status" value="1"/>
</dbReference>
<feature type="compositionally biased region" description="Gly residues" evidence="2">
    <location>
        <begin position="307"/>
        <end position="342"/>
    </location>
</feature>
<dbReference type="GO" id="GO:0003723">
    <property type="term" value="F:RNA binding"/>
    <property type="evidence" value="ECO:0007669"/>
    <property type="project" value="InterPro"/>
</dbReference>
<feature type="domain" description="Piwi" evidence="4">
    <location>
        <begin position="611"/>
        <end position="894"/>
    </location>
</feature>
<feature type="region of interest" description="Disordered" evidence="2">
    <location>
        <begin position="307"/>
        <end position="345"/>
    </location>
</feature>
<feature type="domain" description="PAZ" evidence="3">
    <location>
        <begin position="344"/>
        <end position="439"/>
    </location>
</feature>
<dbReference type="Pfam" id="PF16487">
    <property type="entry name" value="ArgoMid"/>
    <property type="match status" value="1"/>
</dbReference>
<evidence type="ECO:0000259" key="3">
    <source>
        <dbReference type="PROSITE" id="PS50821"/>
    </source>
</evidence>
<evidence type="ECO:0000259" key="4">
    <source>
        <dbReference type="PROSITE" id="PS50822"/>
    </source>
</evidence>
<dbReference type="Gene3D" id="2.170.260.10">
    <property type="entry name" value="paz domain"/>
    <property type="match status" value="1"/>
</dbReference>
<sequence length="949" mass="104352">MLTPADLSSSQNRMPPKGSKGSPAKQPPPAKVPAADVGQLESIMQNMSIRQDFVLADAHPRPGYGTQGQPVKVTANMFPVRFNKPNLSIYHYDVEITPVVKVQNQKMPKNLASMVWRQACIDGMSRPDSVAFKNAVFDNQKNVYTIDKFELGENGKLQMVVAVPEPDKTEVDDRRRFKLSVQPAEDRVGNPKVVSISDITKFCLAKGEVLSNMEGVLTAMQAINILLRDDPMTKYTPIGARGRFFGLQDQTPISGGGVVGKGFTQSFRPTSKDGYGAIQLDTAFTAFYQSGSLVNLATEILGLGGGGGGGGGGRGGRGGPRGGRGGRGGGRGGPPQQGGGGPASLQEITAQQGRRLSKLLYGKKFTLPYRQFSIKRISSAAAADIKFLMNGRDGAPDRNIGVIQYFKEQYNITITKPRLPCVVYGKNFMVPMELVHMSDFNTINFSDLTSDQAADMIRVAAQKPTARLEAIKRWYSVLDYNNVPKIKAWGVEVNNLPMNVMSRVLPSPKVTYGQGKTVPTNFGAWNLKSVKFAEPGNTLKSWAILSLDRYCGPPEMENFRRQLVQTMKTYGIALTNENPPCVTARHQSLKDNFSEACKEAYMKGGKQDPQLIIVIMPRRDVELYKNIKTVASMSLKSWVPTQCLQWTKIRSPKGQDQYFGNVSLKIQSKLGGVTHDVKLALEKDTMIVGADVTHPPPTRGLIQPSIAASVAGMNSNNNKFESSIRLQEGRLEIIGRLQEMMEEHLRTFQKHNRDPPKRIIFFRDGVDEGQYKKVCEQEFAAVKAAAKACGGPKYNPTVTFVVCAKRSDGDRSGNLKAGTVVDVDVTHPFAFDFYLQAHAGLQGTARPTHYVVLRDENNFNADAMQRLCNDLSYTYLRATRAVSIVPVVYYANIVCAQSRNMTYNDDDVSDTTTSYSGSGVKQPKDAAFDPNLIAKRLNKSPVKEVAWFM</sequence>
<dbReference type="KEGG" id="tasa:A1Q1_00801"/>
<dbReference type="CDD" id="cd02846">
    <property type="entry name" value="PAZ_argonaute_like"/>
    <property type="match status" value="1"/>
</dbReference>
<evidence type="ECO:0000313" key="6">
    <source>
        <dbReference type="Proteomes" id="UP000002748"/>
    </source>
</evidence>
<feature type="region of interest" description="Disordered" evidence="2">
    <location>
        <begin position="1"/>
        <end position="34"/>
    </location>
</feature>
<dbReference type="Pfam" id="PF16486">
    <property type="entry name" value="ArgoN"/>
    <property type="match status" value="1"/>
</dbReference>
<dbReference type="Pfam" id="PF16488">
    <property type="entry name" value="ArgoL2"/>
    <property type="match status" value="1"/>
</dbReference>
<dbReference type="SMART" id="SM00950">
    <property type="entry name" value="Piwi"/>
    <property type="match status" value="1"/>
</dbReference>
<gene>
    <name evidence="5" type="ORF">A1Q1_00801</name>
</gene>
<organism evidence="5 6">
    <name type="scientific">Trichosporon asahii var. asahii (strain ATCC 90039 / CBS 2479 / JCM 2466 / KCTC 7840 / NBRC 103889/ NCYC 2677 / UAMH 7654)</name>
    <name type="common">Yeast</name>
    <dbReference type="NCBI Taxonomy" id="1186058"/>
    <lineage>
        <taxon>Eukaryota</taxon>
        <taxon>Fungi</taxon>
        <taxon>Dikarya</taxon>
        <taxon>Basidiomycota</taxon>
        <taxon>Agaricomycotina</taxon>
        <taxon>Tremellomycetes</taxon>
        <taxon>Trichosporonales</taxon>
        <taxon>Trichosporonaceae</taxon>
        <taxon>Trichosporon</taxon>
    </lineage>
</organism>
<dbReference type="GeneID" id="25984315"/>
<dbReference type="Pfam" id="PF08699">
    <property type="entry name" value="ArgoL1"/>
    <property type="match status" value="1"/>
</dbReference>
<dbReference type="Gene3D" id="3.40.50.2300">
    <property type="match status" value="1"/>
</dbReference>
<dbReference type="CDD" id="cd04657">
    <property type="entry name" value="Piwi_ago-like"/>
    <property type="match status" value="1"/>
</dbReference>
<dbReference type="PROSITE" id="PS50822">
    <property type="entry name" value="PIWI"/>
    <property type="match status" value="1"/>
</dbReference>
<dbReference type="SMART" id="SM01163">
    <property type="entry name" value="DUF1785"/>
    <property type="match status" value="1"/>
</dbReference>
<dbReference type="InterPro" id="IPR032473">
    <property type="entry name" value="Argonaute_Mid_dom"/>
</dbReference>
<name>J5TUC2_TRIAS</name>
<protein>
    <submittedName>
        <fullName evidence="5">Eukaryotic translation initiation factor 2C 2</fullName>
    </submittedName>
</protein>
<dbReference type="OrthoDB" id="10252740at2759"/>
<dbReference type="InterPro" id="IPR036397">
    <property type="entry name" value="RNaseH_sf"/>
</dbReference>
<dbReference type="SUPFAM" id="SSF101690">
    <property type="entry name" value="PAZ domain"/>
    <property type="match status" value="1"/>
</dbReference>
<dbReference type="Pfam" id="PF02170">
    <property type="entry name" value="PAZ"/>
    <property type="match status" value="1"/>
</dbReference>
<dbReference type="Pfam" id="PF02171">
    <property type="entry name" value="Piwi"/>
    <property type="match status" value="1"/>
</dbReference>
<keyword evidence="5" id="KW-0396">Initiation factor</keyword>
<dbReference type="InterPro" id="IPR045246">
    <property type="entry name" value="Piwi_ago-like"/>
</dbReference>
<dbReference type="PANTHER" id="PTHR22891">
    <property type="entry name" value="EUKARYOTIC TRANSLATION INITIATION FACTOR 2C"/>
    <property type="match status" value="1"/>
</dbReference>
<dbReference type="InterPro" id="IPR003165">
    <property type="entry name" value="Piwi"/>
</dbReference>
<evidence type="ECO:0000256" key="2">
    <source>
        <dbReference type="SAM" id="MobiDB-lite"/>
    </source>
</evidence>
<dbReference type="Proteomes" id="UP000002748">
    <property type="component" value="Unassembled WGS sequence"/>
</dbReference>
<dbReference type="PROSITE" id="PS50821">
    <property type="entry name" value="PAZ"/>
    <property type="match status" value="1"/>
</dbReference>
<feature type="compositionally biased region" description="Polar residues" evidence="2">
    <location>
        <begin position="1"/>
        <end position="13"/>
    </location>
</feature>
<dbReference type="AlphaFoldDB" id="J5TUC2"/>
<dbReference type="InterPro" id="IPR012337">
    <property type="entry name" value="RNaseH-like_sf"/>
</dbReference>